<evidence type="ECO:0000313" key="2">
    <source>
        <dbReference type="EMBL" id="CRH05669.1"/>
    </source>
</evidence>
<dbReference type="PROSITE" id="PS51186">
    <property type="entry name" value="GNAT"/>
    <property type="match status" value="1"/>
</dbReference>
<proteinExistence type="predicted"/>
<dbReference type="SUPFAM" id="SSF55729">
    <property type="entry name" value="Acyl-CoA N-acyltransferases (Nat)"/>
    <property type="match status" value="1"/>
</dbReference>
<dbReference type="InterPro" id="IPR000182">
    <property type="entry name" value="GNAT_dom"/>
</dbReference>
<dbReference type="CDD" id="cd04301">
    <property type="entry name" value="NAT_SF"/>
    <property type="match status" value="1"/>
</dbReference>
<feature type="domain" description="N-acetyltransferase" evidence="1">
    <location>
        <begin position="23"/>
        <end position="166"/>
    </location>
</feature>
<protein>
    <recommendedName>
        <fullName evidence="1">N-acetyltransferase domain-containing protein</fullName>
    </recommendedName>
</protein>
<dbReference type="Gene3D" id="3.40.630.30">
    <property type="match status" value="1"/>
</dbReference>
<dbReference type="InterPro" id="IPR016181">
    <property type="entry name" value="Acyl_CoA_acyltransferase"/>
</dbReference>
<organism evidence="2">
    <name type="scientific">Magnetococcus massalia (strain MO-1)</name>
    <dbReference type="NCBI Taxonomy" id="451514"/>
    <lineage>
        <taxon>Bacteria</taxon>
        <taxon>Pseudomonadati</taxon>
        <taxon>Pseudomonadota</taxon>
        <taxon>Magnetococcia</taxon>
        <taxon>Magnetococcales</taxon>
        <taxon>Magnetococcaceae</taxon>
        <taxon>Magnetococcus</taxon>
    </lineage>
</organism>
<dbReference type="EMBL" id="LO017727">
    <property type="protein sequence ID" value="CRH05669.1"/>
    <property type="molecule type" value="Genomic_DNA"/>
</dbReference>
<accession>A0A1S7LHW1</accession>
<dbReference type="AlphaFoldDB" id="A0A1S7LHW1"/>
<evidence type="ECO:0000259" key="1">
    <source>
        <dbReference type="PROSITE" id="PS51186"/>
    </source>
</evidence>
<dbReference type="GO" id="GO:0016747">
    <property type="term" value="F:acyltransferase activity, transferring groups other than amino-acyl groups"/>
    <property type="evidence" value="ECO:0007669"/>
    <property type="project" value="InterPro"/>
</dbReference>
<gene>
    <name evidence="2" type="ORF">MAGMO_1480</name>
</gene>
<sequence length="167" mass="19026">MEIIHWLPKEQPERGEAIHATYMAIWNAPENLRFLSRTGKPFTEAQVWLWLEQHDSQGGAFIYAWDASKQEVIGVAISMLDAMHGASLLGIGVLPTHRNQGVGQGLIDATLIHATKKEFHQLEAEVFCDNPEMLRLLLKLNFTPVEMRYHQRYDGTDSLRLIHPLSI</sequence>
<name>A0A1S7LHW1_MAGMO</name>
<reference evidence="2" key="1">
    <citation type="submission" date="2015-04" db="EMBL/GenBank/DDBJ databases">
        <authorList>
            <person name="Syromyatnikov M.Y."/>
            <person name="Popov V.N."/>
        </authorList>
    </citation>
    <scope>NUCLEOTIDE SEQUENCE</scope>
    <source>
        <strain evidence="2">MO-1</strain>
    </source>
</reference>
<dbReference type="Pfam" id="PF00583">
    <property type="entry name" value="Acetyltransf_1"/>
    <property type="match status" value="1"/>
</dbReference>